<evidence type="ECO:0000313" key="1">
    <source>
        <dbReference type="EMBL" id="MEL3959444.1"/>
    </source>
</evidence>
<evidence type="ECO:0000313" key="2">
    <source>
        <dbReference type="Proteomes" id="UP001459714"/>
    </source>
</evidence>
<name>A0ABU9K326_9BACI</name>
<dbReference type="EMBL" id="JBBYAK010000002">
    <property type="protein sequence ID" value="MEL3959444.1"/>
    <property type="molecule type" value="Genomic_DNA"/>
</dbReference>
<dbReference type="Gene3D" id="3.40.50.360">
    <property type="match status" value="1"/>
</dbReference>
<protein>
    <submittedName>
        <fullName evidence="1">Class Ib ribonucleoside-diphosphate reductase assembly flavoprotein NrdI</fullName>
    </submittedName>
</protein>
<dbReference type="PANTHER" id="PTHR37297">
    <property type="entry name" value="PROTEIN NRDI"/>
    <property type="match status" value="1"/>
</dbReference>
<keyword evidence="2" id="KW-1185">Reference proteome</keyword>
<dbReference type="PANTHER" id="PTHR37297:SF1">
    <property type="entry name" value="PROTEIN NRDI"/>
    <property type="match status" value="1"/>
</dbReference>
<proteinExistence type="predicted"/>
<sequence>MLLVYMSFTGNVRNFVERTGFSSIELNPANPFIEINEPFLVVVPSYVGYINDDVIDFIDYKQNRNNLIGFVGSGNRNFDEMFCINAKELANKYQKPVIFKFEYNGTEQDIEKFKKEVKSIGISGTKY</sequence>
<dbReference type="NCBIfam" id="TIGR00333">
    <property type="entry name" value="nrdI"/>
    <property type="match status" value="1"/>
</dbReference>
<organism evidence="1 2">
    <name type="scientific">Caldifermentibacillus hisashii</name>
    <dbReference type="NCBI Taxonomy" id="996558"/>
    <lineage>
        <taxon>Bacteria</taxon>
        <taxon>Bacillati</taxon>
        <taxon>Bacillota</taxon>
        <taxon>Bacilli</taxon>
        <taxon>Bacillales</taxon>
        <taxon>Bacillaceae</taxon>
        <taxon>Caldifermentibacillus</taxon>
    </lineage>
</organism>
<dbReference type="InterPro" id="IPR004465">
    <property type="entry name" value="RNR_NrdI"/>
</dbReference>
<reference evidence="1 2" key="1">
    <citation type="submission" date="2024-03" db="EMBL/GenBank/DDBJ databases">
        <title>Bacilli Hybrid Assemblies.</title>
        <authorList>
            <person name="Kovac J."/>
        </authorList>
    </citation>
    <scope>NUCLEOTIDE SEQUENCE [LARGE SCALE GENOMIC DNA]</scope>
    <source>
        <strain evidence="1 2">FSL M8-0022</strain>
    </source>
</reference>
<gene>
    <name evidence="1" type="primary">nrdI</name>
    <name evidence="1" type="ORF">NST17_20035</name>
</gene>
<accession>A0ABU9K326</accession>
<dbReference type="Pfam" id="PF07972">
    <property type="entry name" value="Flavodoxin_NdrI"/>
    <property type="match status" value="1"/>
</dbReference>
<dbReference type="PIRSF" id="PIRSF005087">
    <property type="entry name" value="NrdI"/>
    <property type="match status" value="1"/>
</dbReference>
<dbReference type="Proteomes" id="UP001459714">
    <property type="component" value="Unassembled WGS sequence"/>
</dbReference>
<comment type="caution">
    <text evidence="1">The sequence shown here is derived from an EMBL/GenBank/DDBJ whole genome shotgun (WGS) entry which is preliminary data.</text>
</comment>
<dbReference type="RefSeq" id="WP_342021079.1">
    <property type="nucleotide sequence ID" value="NZ_JBBYAK010000002.1"/>
</dbReference>
<dbReference type="InterPro" id="IPR029039">
    <property type="entry name" value="Flavoprotein-like_sf"/>
</dbReference>
<dbReference type="SUPFAM" id="SSF52218">
    <property type="entry name" value="Flavoproteins"/>
    <property type="match status" value="1"/>
</dbReference>